<proteinExistence type="predicted"/>
<dbReference type="Proteomes" id="UP000322225">
    <property type="component" value="Chromosome 12"/>
</dbReference>
<gene>
    <name evidence="1" type="ORF">CI109_106348</name>
</gene>
<dbReference type="KEGG" id="ksn:43592747"/>
<keyword evidence="2" id="KW-1185">Reference proteome</keyword>
<protein>
    <submittedName>
        <fullName evidence="1">Uncharacterized protein</fullName>
    </submittedName>
</protein>
<evidence type="ECO:0000313" key="2">
    <source>
        <dbReference type="Proteomes" id="UP000322225"/>
    </source>
</evidence>
<sequence length="210" mass="24652">MPKQIPQLDPPGEDTPLPDPIAQVRQQQLDMVRFYTEWATNGDPSNWVDLEMYRVFQGWVQKKELLEVIDGILQKRLTLSYPYKHKALILTQLIPVSHLAPYAKLLKPFFDDPTSVHLILPYPPGMIHTLAQSLHTIAEPQAAKVEADKKSTEEKKKDEEEMYKWQVWNELYGRTNRADWRGLPKGPEWGYWLWSEIGPEDWWSRRESKS</sequence>
<evidence type="ECO:0000313" key="1">
    <source>
        <dbReference type="EMBL" id="WWD21860.1"/>
    </source>
</evidence>
<dbReference type="OrthoDB" id="2562093at2759"/>
<dbReference type="GeneID" id="43592747"/>
<reference evidence="1" key="1">
    <citation type="submission" date="2017-08" db="EMBL/GenBank/DDBJ databases">
        <authorList>
            <person name="Cuomo C."/>
            <person name="Billmyre B."/>
            <person name="Heitman J."/>
        </authorList>
    </citation>
    <scope>NUCLEOTIDE SEQUENCE</scope>
    <source>
        <strain evidence="1">CBS 12478</strain>
    </source>
</reference>
<dbReference type="RefSeq" id="XP_031857144.1">
    <property type="nucleotide sequence ID" value="XM_032008575.1"/>
</dbReference>
<organism evidence="1 2">
    <name type="scientific">Kwoniella shandongensis</name>
    <dbReference type="NCBI Taxonomy" id="1734106"/>
    <lineage>
        <taxon>Eukaryota</taxon>
        <taxon>Fungi</taxon>
        <taxon>Dikarya</taxon>
        <taxon>Basidiomycota</taxon>
        <taxon>Agaricomycotina</taxon>
        <taxon>Tremellomycetes</taxon>
        <taxon>Tremellales</taxon>
        <taxon>Cryptococcaceae</taxon>
        <taxon>Kwoniella</taxon>
    </lineage>
</organism>
<dbReference type="AlphaFoldDB" id="A0A5M6BMX6"/>
<reference evidence="1" key="2">
    <citation type="submission" date="2024-01" db="EMBL/GenBank/DDBJ databases">
        <title>Comparative genomics of Cryptococcus and Kwoniella reveals pathogenesis evolution and contrasting modes of karyotype evolution via chromosome fusion or intercentromeric recombination.</title>
        <authorList>
            <person name="Coelho M.A."/>
            <person name="David-Palma M."/>
            <person name="Shea T."/>
            <person name="Bowers K."/>
            <person name="McGinley-Smith S."/>
            <person name="Mohammad A.W."/>
            <person name="Gnirke A."/>
            <person name="Yurkov A.M."/>
            <person name="Nowrousian M."/>
            <person name="Sun S."/>
            <person name="Cuomo C.A."/>
            <person name="Heitman J."/>
        </authorList>
    </citation>
    <scope>NUCLEOTIDE SEQUENCE</scope>
    <source>
        <strain evidence="1">CBS 12478</strain>
    </source>
</reference>
<dbReference type="EMBL" id="CP144062">
    <property type="protein sequence ID" value="WWD21860.1"/>
    <property type="molecule type" value="Genomic_DNA"/>
</dbReference>
<accession>A0A5M6BMX6</accession>
<name>A0A5M6BMX6_9TREE</name>